<feature type="binding site" evidence="9">
    <location>
        <position position="301"/>
    </location>
    <ligand>
        <name>[4Fe-4S] cluster</name>
        <dbReference type="ChEBI" id="CHEBI:49883"/>
    </ligand>
</feature>
<dbReference type="EMBL" id="CP006664">
    <property type="protein sequence ID" value="AIJ10447.1"/>
    <property type="molecule type" value="Genomic_DNA"/>
</dbReference>
<evidence type="ECO:0000256" key="4">
    <source>
        <dbReference type="ARBA" id="ARBA00022723"/>
    </source>
</evidence>
<dbReference type="Proteomes" id="UP000028681">
    <property type="component" value="Chromosome"/>
</dbReference>
<comment type="similarity">
    <text evidence="9">Belongs to the aconitase/IPM isomerase family. LeuC type 2 subfamily.</text>
</comment>
<accession>A0A076LUU6</accession>
<evidence type="ECO:0000256" key="7">
    <source>
        <dbReference type="ARBA" id="ARBA00023239"/>
    </source>
</evidence>
<keyword evidence="2 9" id="KW-0432">Leucine biosynthesis</keyword>
<evidence type="ECO:0000256" key="2">
    <source>
        <dbReference type="ARBA" id="ARBA00022430"/>
    </source>
</evidence>
<dbReference type="InterPro" id="IPR006251">
    <property type="entry name" value="Homoacnase/IPMdehydase_lsu"/>
</dbReference>
<dbReference type="InterPro" id="IPR036008">
    <property type="entry name" value="Aconitase_4Fe-4S_dom"/>
</dbReference>
<keyword evidence="3 9" id="KW-0004">4Fe-4S</keyword>
<dbReference type="PANTHER" id="PTHR43822:SF2">
    <property type="entry name" value="HOMOACONITASE, MITOCHONDRIAL"/>
    <property type="match status" value="1"/>
</dbReference>
<dbReference type="NCBIfam" id="NF001614">
    <property type="entry name" value="PRK00402.1"/>
    <property type="match status" value="1"/>
</dbReference>
<dbReference type="InterPro" id="IPR050067">
    <property type="entry name" value="IPM_dehydratase_rel_enz"/>
</dbReference>
<feature type="binding site" evidence="9">
    <location>
        <position position="364"/>
    </location>
    <ligand>
        <name>[4Fe-4S] cluster</name>
        <dbReference type="ChEBI" id="CHEBI:49883"/>
    </ligand>
</feature>
<feature type="domain" description="Aconitase/3-isopropylmalate dehydratase large subunit alpha/beta/alpha" evidence="10">
    <location>
        <begin position="289"/>
        <end position="412"/>
    </location>
</feature>
<keyword evidence="9" id="KW-0028">Amino-acid biosynthesis</keyword>
<dbReference type="PRINTS" id="PR00415">
    <property type="entry name" value="ACONITASE"/>
</dbReference>
<keyword evidence="8 9" id="KW-0100">Branched-chain amino acid biosynthesis</keyword>
<keyword evidence="4 9" id="KW-0479">Metal-binding</keyword>
<keyword evidence="7 9" id="KW-0456">Lyase</keyword>
<dbReference type="UniPathway" id="UPA00048">
    <property type="reaction ID" value="UER00071"/>
</dbReference>
<dbReference type="PANTHER" id="PTHR43822">
    <property type="entry name" value="HOMOACONITASE, MITOCHONDRIAL-RELATED"/>
    <property type="match status" value="1"/>
</dbReference>
<dbReference type="InterPro" id="IPR001030">
    <property type="entry name" value="Acoase/IPM_deHydtase_lsu_aba"/>
</dbReference>
<evidence type="ECO:0000259" key="10">
    <source>
        <dbReference type="Pfam" id="PF00330"/>
    </source>
</evidence>
<dbReference type="KEGG" id="ete:ETEE_4039"/>
<dbReference type="NCBIfam" id="TIGR02086">
    <property type="entry name" value="IPMI_arch"/>
    <property type="match status" value="1"/>
</dbReference>
<dbReference type="NCBIfam" id="TIGR01343">
    <property type="entry name" value="hacA_fam"/>
    <property type="match status" value="1"/>
</dbReference>
<evidence type="ECO:0000256" key="1">
    <source>
        <dbReference type="ARBA" id="ARBA00011271"/>
    </source>
</evidence>
<proteinExistence type="inferred from homology"/>
<evidence type="ECO:0000256" key="5">
    <source>
        <dbReference type="ARBA" id="ARBA00023004"/>
    </source>
</evidence>
<evidence type="ECO:0000313" key="12">
    <source>
        <dbReference type="Proteomes" id="UP000028681"/>
    </source>
</evidence>
<dbReference type="Pfam" id="PF00330">
    <property type="entry name" value="Aconitase"/>
    <property type="match status" value="2"/>
</dbReference>
<dbReference type="RefSeq" id="WP_034164897.1">
    <property type="nucleotide sequence ID" value="NZ_CP006664.1"/>
</dbReference>
<feature type="binding site" evidence="9">
    <location>
        <position position="361"/>
    </location>
    <ligand>
        <name>[4Fe-4S] cluster</name>
        <dbReference type="ChEBI" id="CHEBI:49883"/>
    </ligand>
</feature>
<comment type="pathway">
    <text evidence="9">Amino-acid biosynthesis; L-leucine biosynthesis; L-leucine from 3-methyl-2-oxobutanoate: step 2/4.</text>
</comment>
<dbReference type="InterPro" id="IPR015931">
    <property type="entry name" value="Acnase/IPM_dHydase_lsu_aba_1/3"/>
</dbReference>
<comment type="cofactor">
    <cofactor evidence="9">
        <name>[4Fe-4S] cluster</name>
        <dbReference type="ChEBI" id="CHEBI:49883"/>
    </cofactor>
    <text evidence="9">Binds 1 [4Fe-4S] cluster per subunit.</text>
</comment>
<dbReference type="GO" id="GO:0046872">
    <property type="term" value="F:metal ion binding"/>
    <property type="evidence" value="ECO:0007669"/>
    <property type="project" value="UniProtKB-KW"/>
</dbReference>
<feature type="domain" description="Aconitase/3-isopropylmalate dehydratase large subunit alpha/beta/alpha" evidence="10">
    <location>
        <begin position="27"/>
        <end position="287"/>
    </location>
</feature>
<evidence type="ECO:0000256" key="6">
    <source>
        <dbReference type="ARBA" id="ARBA00023014"/>
    </source>
</evidence>
<dbReference type="HAMAP" id="MF_01027">
    <property type="entry name" value="LeuC_type2"/>
    <property type="match status" value="1"/>
</dbReference>
<dbReference type="EC" id="4.2.1.33" evidence="9"/>
<comment type="catalytic activity">
    <reaction evidence="9">
        <text>(2R,3S)-3-isopropylmalate = (2S)-2-isopropylmalate</text>
        <dbReference type="Rhea" id="RHEA:32287"/>
        <dbReference type="ChEBI" id="CHEBI:1178"/>
        <dbReference type="ChEBI" id="CHEBI:35121"/>
        <dbReference type="EC" id="4.2.1.33"/>
    </reaction>
</comment>
<gene>
    <name evidence="9 11" type="primary">leuC</name>
    <name evidence="11" type="ORF">ETEE_4039</name>
</gene>
<dbReference type="InterPro" id="IPR033941">
    <property type="entry name" value="IPMI_cat"/>
</dbReference>
<dbReference type="SUPFAM" id="SSF53732">
    <property type="entry name" value="Aconitase iron-sulfur domain"/>
    <property type="match status" value="1"/>
</dbReference>
<protein>
    <recommendedName>
        <fullName evidence="9">3-isopropylmalate dehydratase large subunit</fullName>
        <ecNumber evidence="9">4.2.1.33</ecNumber>
    </recommendedName>
    <alternativeName>
        <fullName evidence="9">Alpha-IPM isomerase</fullName>
        <shortName evidence="9">IPMI</shortName>
    </alternativeName>
    <alternativeName>
        <fullName evidence="9">Isopropylmalate isomerase</fullName>
    </alternativeName>
</protein>
<dbReference type="CDD" id="cd01583">
    <property type="entry name" value="IPMI"/>
    <property type="match status" value="1"/>
</dbReference>
<dbReference type="InterPro" id="IPR011826">
    <property type="entry name" value="HAcnase/IPMdehydase_lsu_prok"/>
</dbReference>
<evidence type="ECO:0000256" key="9">
    <source>
        <dbReference type="HAMAP-Rule" id="MF_01027"/>
    </source>
</evidence>
<keyword evidence="5 9" id="KW-0408">Iron</keyword>
<evidence type="ECO:0000256" key="8">
    <source>
        <dbReference type="ARBA" id="ARBA00023304"/>
    </source>
</evidence>
<dbReference type="GO" id="GO:0051539">
    <property type="term" value="F:4 iron, 4 sulfur cluster binding"/>
    <property type="evidence" value="ECO:0007669"/>
    <property type="project" value="UniProtKB-KW"/>
</dbReference>
<sequence length="421" mass="44325">MGKTVAEKILAAKAGLAEVSAGDVVWVDVDKAMMDDILGPRVQIAEQLESLKMPIRHRERVVVIADHYTPPANARQAEIVKFTRDWSAEQGIDRYYEFQGPCHQIMAEQGHVLPGTLILGTDSHTCMGGALGAFATGVGSTEMVGILATGKTWLKVPESQRVEWSGPLPPGVMAKDIALKTIGHIGHAGATYQAVEFCGSTFADMPIDQRMAIANMAVEMGAKAGLMPVDALTEAYLAAQGIGRDAYTVYPPDDDASYVRQLRFAAPALTPQIACPHNVDNVTDIDNVAGTRIDQAYLGSCTGGRYSDLVAAAGVLRGKRIARGVRLLVSPASQQIWQQASRSGILSQLAEAGATILAPTCGVCVGLHSGLLAGGENCISASNRNFIGRMGSRDASVYLASPLSVAAAALTGSIISPQTLL</sequence>
<name>A0A076LUU6_9GAMM</name>
<dbReference type="AlphaFoldDB" id="A0A076LUU6"/>
<evidence type="ECO:0000313" key="11">
    <source>
        <dbReference type="EMBL" id="AIJ10447.1"/>
    </source>
</evidence>
<dbReference type="GO" id="GO:0003861">
    <property type="term" value="F:3-isopropylmalate dehydratase activity"/>
    <property type="evidence" value="ECO:0007669"/>
    <property type="project" value="UniProtKB-UniRule"/>
</dbReference>
<dbReference type="Gene3D" id="3.30.499.10">
    <property type="entry name" value="Aconitase, domain 3"/>
    <property type="match status" value="2"/>
</dbReference>
<dbReference type="GeneID" id="33941376"/>
<comment type="function">
    <text evidence="9">Catalyzes the isomerization between 2-isopropylmalate and 3-isopropylmalate, via the formation of 2-isopropylmaleate.</text>
</comment>
<comment type="subunit">
    <text evidence="1 9">Heterodimer of LeuC and LeuD.</text>
</comment>
<keyword evidence="6 9" id="KW-0411">Iron-sulfur</keyword>
<dbReference type="HOGENOM" id="CLU_006714_3_4_6"/>
<organism evidence="11 12">
    <name type="scientific">Edwardsiella anguillarum ET080813</name>
    <dbReference type="NCBI Taxonomy" id="667120"/>
    <lineage>
        <taxon>Bacteria</taxon>
        <taxon>Pseudomonadati</taxon>
        <taxon>Pseudomonadota</taxon>
        <taxon>Gammaproteobacteria</taxon>
        <taxon>Enterobacterales</taxon>
        <taxon>Hafniaceae</taxon>
        <taxon>Edwardsiella</taxon>
    </lineage>
</organism>
<dbReference type="GO" id="GO:0009098">
    <property type="term" value="P:L-leucine biosynthetic process"/>
    <property type="evidence" value="ECO:0007669"/>
    <property type="project" value="UniProtKB-UniRule"/>
</dbReference>
<reference evidence="11 12" key="1">
    <citation type="journal article" date="2012" name="PLoS ONE">
        <title>Edwardsiella comparative phylogenomics reveal the new intra/inter-species taxonomic relationships, virulence evolution and niche adaptation mechanisms.</title>
        <authorList>
            <person name="Yang M."/>
            <person name="Lv Y."/>
            <person name="Xiao J."/>
            <person name="Wu H."/>
            <person name="Zheng H."/>
            <person name="Liu Q."/>
            <person name="Zhang Y."/>
            <person name="Wang Q."/>
        </authorList>
    </citation>
    <scope>NUCLEOTIDE SEQUENCE [LARGE SCALE GENOMIC DNA]</scope>
    <source>
        <strain evidence="12">080813</strain>
    </source>
</reference>
<evidence type="ECO:0000256" key="3">
    <source>
        <dbReference type="ARBA" id="ARBA00022485"/>
    </source>
</evidence>